<feature type="chain" id="PRO_5039672461" evidence="2">
    <location>
        <begin position="24"/>
        <end position="683"/>
    </location>
</feature>
<feature type="compositionally biased region" description="Basic and acidic residues" evidence="1">
    <location>
        <begin position="674"/>
        <end position="683"/>
    </location>
</feature>
<proteinExistence type="predicted"/>
<dbReference type="Proteomes" id="UP000433406">
    <property type="component" value="Unassembled WGS sequence"/>
</dbReference>
<reference evidence="3 4" key="1">
    <citation type="submission" date="2019-10" db="EMBL/GenBank/DDBJ databases">
        <title>Nocardioides novel species isolated from the excrement of Marmot.</title>
        <authorList>
            <person name="Zhang G."/>
        </authorList>
    </citation>
    <scope>NUCLEOTIDE SEQUENCE [LARGE SCALE GENOMIC DNA]</scope>
    <source>
        <strain evidence="4">zg-579</strain>
    </source>
</reference>
<dbReference type="AlphaFoldDB" id="A0A6I3JEK2"/>
<protein>
    <submittedName>
        <fullName evidence="3">Uncharacterized protein</fullName>
    </submittedName>
</protein>
<comment type="caution">
    <text evidence="3">The sequence shown here is derived from an EMBL/GenBank/DDBJ whole genome shotgun (WGS) entry which is preliminary data.</text>
</comment>
<evidence type="ECO:0000313" key="3">
    <source>
        <dbReference type="EMBL" id="MTB96580.1"/>
    </source>
</evidence>
<feature type="signal peptide" evidence="2">
    <location>
        <begin position="1"/>
        <end position="23"/>
    </location>
</feature>
<feature type="region of interest" description="Disordered" evidence="1">
    <location>
        <begin position="658"/>
        <end position="683"/>
    </location>
</feature>
<accession>A0A6I3JEK2</accession>
<name>A0A6I3JEK2_9ACTN</name>
<dbReference type="EMBL" id="WLCI01000016">
    <property type="protein sequence ID" value="MTB96580.1"/>
    <property type="molecule type" value="Genomic_DNA"/>
</dbReference>
<organism evidence="3 4">
    <name type="scientific">Nocardioides marmotae</name>
    <dbReference type="NCBI Taxonomy" id="2663857"/>
    <lineage>
        <taxon>Bacteria</taxon>
        <taxon>Bacillati</taxon>
        <taxon>Actinomycetota</taxon>
        <taxon>Actinomycetes</taxon>
        <taxon>Propionibacteriales</taxon>
        <taxon>Nocardioidaceae</taxon>
        <taxon>Nocardioides</taxon>
    </lineage>
</organism>
<evidence type="ECO:0000256" key="2">
    <source>
        <dbReference type="SAM" id="SignalP"/>
    </source>
</evidence>
<sequence>MNVVALGAAALTGLLLVSSVSPAAGAGRAVPGGPADLGDLAVAEQPAAGTPEVLDGRVYVVEQVGDTVVLGGSFTRVRDAETVVGTRPVLVRRGLVAFSASTGQVVREFDARVVGEVRALAPAADGRSMYVGGTFTAVDGRPRGRLARVDLADGSLVGSFRPGRVAGKVRDLALRDGRLWVGGAFTHIGGRHRVALATLGPQTGRATPYMSLGVRGHHRRGVTQVLKLDLTPDGSRLVAVGNFARLQGKRSHQLLVLRLGRTARPAGFRTRFFEPPCSRAYDSSMRDVDVSPDGRFFVVTTTGGYGGGNGPCDSVSRFETHTRGDRVQPTWVDRTGGDTSYAVEVTRSAVYVGGHQRWWNNPGGRNGPGPGAVARQGIAALDPLNGLPLSWDPGRDRGVGVFDFLATDRGLWVVSDTTRIGGLQRHRVAFLPAVGPAELPSRTAALPAEVYVAAPAGRDVLVRRGLSATSAGAPSEVATDGPPGEVPDWRRVRGAFMVDGWLYLAHADGSFSRRTFDGTTLGPAEAVAAQDRIRPLTAWHADARAATGMAYQDGRIYYTRAGSDALVYRYFSPASGVVGAERHVASGRVPGFRPGRVRGLALTRTHLYIGGPDGALRRLTWRTQGGAAKPVGGTARRVPGSVAGPATWAGRALFLFQGPDGATAPEEPTTAPDSRADPGRSPR</sequence>
<keyword evidence="4" id="KW-1185">Reference proteome</keyword>
<dbReference type="RefSeq" id="WP_154616437.1">
    <property type="nucleotide sequence ID" value="NZ_CP053660.1"/>
</dbReference>
<keyword evidence="2" id="KW-0732">Signal</keyword>
<dbReference type="InterPro" id="IPR011044">
    <property type="entry name" value="Quino_amine_DH_bsu"/>
</dbReference>
<dbReference type="SUPFAM" id="SSF50969">
    <property type="entry name" value="YVTN repeat-like/Quinoprotein amine dehydrogenase"/>
    <property type="match status" value="1"/>
</dbReference>
<evidence type="ECO:0000313" key="4">
    <source>
        <dbReference type="Proteomes" id="UP000433406"/>
    </source>
</evidence>
<gene>
    <name evidence="3" type="ORF">GGQ22_16005</name>
</gene>
<evidence type="ECO:0000256" key="1">
    <source>
        <dbReference type="SAM" id="MobiDB-lite"/>
    </source>
</evidence>